<name>A0A067MQC9_BOTB1</name>
<dbReference type="Pfam" id="PF00501">
    <property type="entry name" value="AMP-binding"/>
    <property type="match status" value="1"/>
</dbReference>
<sequence>MSETSLWKPARSIPECNAILTGPGTPFEIETALVGDRVQRVFKHAPPSMRALWLNSISMYGSKTYIQFESERLSFSDVHSRACRAASVFREVYGVRKGDRVAIVMRNYPEWIIIFWAAHLLGAVVVCVNAWLPAKVLHYCIAHTNSKVVVFDCDRAEVIYRGVEDLKREAGANAVLVVRAHESNRKTWNGMQSWEEVMKRYEGKGDMAWKKEPECLPEDNCSIFFTSGTTGLPKGALSTQRAVMMALFNNLVGYPRAFLRAGQPIPVVDPSAPSKIGLISIPLFHVTACLSSLLPNTATGGHMILMRKWDVKEAVRLIVSEKVTHAGGVPSVVLDLLETTLKSTPNSLESFGFGGAPPPAQLTNISRKAFPNVQLMQGYGMTETNSGVATIFGPDYVHRPTSTGYIFPTNDVLIMDPKRLAALPAGQIGEIWLRGSNLMKEYWRNPEATAQAITRDGWLRTGDLGFLDEEGFLYLRDRVKDIIIRGGENVDSTTVEQALLDDPRIMECAAVGVPDKRLGELVAAIAVPRSAWTGGKVKEAELIEIANKSLPGFAVPVMVIVQDEPLDRNPGGKVLKKEYRALAKKEWERRGGGEKAKAKAKAKL</sequence>
<keyword evidence="7" id="KW-1185">Reference proteome</keyword>
<protein>
    <recommendedName>
        <fullName evidence="8">AMP-dependent synthetase/ligase domain-containing protein</fullName>
    </recommendedName>
</protein>
<dbReference type="Proteomes" id="UP000027195">
    <property type="component" value="Unassembled WGS sequence"/>
</dbReference>
<dbReference type="InParanoid" id="A0A067MQC9"/>
<keyword evidence="3" id="KW-1133">Transmembrane helix</keyword>
<dbReference type="GO" id="GO:0031956">
    <property type="term" value="F:medium-chain fatty acid-CoA ligase activity"/>
    <property type="evidence" value="ECO:0007669"/>
    <property type="project" value="TreeGrafter"/>
</dbReference>
<dbReference type="OrthoDB" id="10253115at2759"/>
<dbReference type="AlphaFoldDB" id="A0A067MQC9"/>
<gene>
    <name evidence="6" type="ORF">BOTBODRAFT_29253</name>
</gene>
<feature type="domain" description="AMP-dependent synthetase/ligase" evidence="4">
    <location>
        <begin position="60"/>
        <end position="443"/>
    </location>
</feature>
<keyword evidence="2" id="KW-0436">Ligase</keyword>
<proteinExistence type="inferred from homology"/>
<dbReference type="STRING" id="930990.A0A067MQC9"/>
<evidence type="ECO:0000313" key="6">
    <source>
        <dbReference type="EMBL" id="KDQ17938.1"/>
    </source>
</evidence>
<dbReference type="GO" id="GO:0006631">
    <property type="term" value="P:fatty acid metabolic process"/>
    <property type="evidence" value="ECO:0007669"/>
    <property type="project" value="TreeGrafter"/>
</dbReference>
<keyword evidence="3" id="KW-0812">Transmembrane</keyword>
<dbReference type="InterPro" id="IPR020845">
    <property type="entry name" value="AMP-binding_CS"/>
</dbReference>
<keyword evidence="3" id="KW-0472">Membrane</keyword>
<evidence type="ECO:0000313" key="7">
    <source>
        <dbReference type="Proteomes" id="UP000027195"/>
    </source>
</evidence>
<dbReference type="Pfam" id="PF13193">
    <property type="entry name" value="AMP-binding_C"/>
    <property type="match status" value="1"/>
</dbReference>
<dbReference type="InterPro" id="IPR000873">
    <property type="entry name" value="AMP-dep_synth/lig_dom"/>
</dbReference>
<evidence type="ECO:0000259" key="5">
    <source>
        <dbReference type="Pfam" id="PF13193"/>
    </source>
</evidence>
<feature type="transmembrane region" description="Helical" evidence="3">
    <location>
        <begin position="111"/>
        <end position="132"/>
    </location>
</feature>
<dbReference type="PANTHER" id="PTHR43201:SF5">
    <property type="entry name" value="MEDIUM-CHAIN ACYL-COA LIGASE ACSF2, MITOCHONDRIAL"/>
    <property type="match status" value="1"/>
</dbReference>
<dbReference type="EMBL" id="KL198022">
    <property type="protein sequence ID" value="KDQ17938.1"/>
    <property type="molecule type" value="Genomic_DNA"/>
</dbReference>
<evidence type="ECO:0000259" key="4">
    <source>
        <dbReference type="Pfam" id="PF00501"/>
    </source>
</evidence>
<dbReference type="Gene3D" id="3.40.50.12780">
    <property type="entry name" value="N-terminal domain of ligase-like"/>
    <property type="match status" value="1"/>
</dbReference>
<comment type="similarity">
    <text evidence="1">Belongs to the ATP-dependent AMP-binding enzyme family.</text>
</comment>
<dbReference type="PANTHER" id="PTHR43201">
    <property type="entry name" value="ACYL-COA SYNTHETASE"/>
    <property type="match status" value="1"/>
</dbReference>
<evidence type="ECO:0000256" key="2">
    <source>
        <dbReference type="ARBA" id="ARBA00022598"/>
    </source>
</evidence>
<dbReference type="Gene3D" id="3.30.300.30">
    <property type="match status" value="1"/>
</dbReference>
<feature type="domain" description="AMP-binding enzyme C-terminal" evidence="5">
    <location>
        <begin position="495"/>
        <end position="572"/>
    </location>
</feature>
<dbReference type="InterPro" id="IPR045851">
    <property type="entry name" value="AMP-bd_C_sf"/>
</dbReference>
<reference evidence="7" key="1">
    <citation type="journal article" date="2014" name="Proc. Natl. Acad. Sci. U.S.A.">
        <title>Extensive sampling of basidiomycete genomes demonstrates inadequacy of the white-rot/brown-rot paradigm for wood decay fungi.</title>
        <authorList>
            <person name="Riley R."/>
            <person name="Salamov A.A."/>
            <person name="Brown D.W."/>
            <person name="Nagy L.G."/>
            <person name="Floudas D."/>
            <person name="Held B.W."/>
            <person name="Levasseur A."/>
            <person name="Lombard V."/>
            <person name="Morin E."/>
            <person name="Otillar R."/>
            <person name="Lindquist E.A."/>
            <person name="Sun H."/>
            <person name="LaButti K.M."/>
            <person name="Schmutz J."/>
            <person name="Jabbour D."/>
            <person name="Luo H."/>
            <person name="Baker S.E."/>
            <person name="Pisabarro A.G."/>
            <person name="Walton J.D."/>
            <person name="Blanchette R.A."/>
            <person name="Henrissat B."/>
            <person name="Martin F."/>
            <person name="Cullen D."/>
            <person name="Hibbett D.S."/>
            <person name="Grigoriev I.V."/>
        </authorList>
    </citation>
    <scope>NUCLEOTIDE SEQUENCE [LARGE SCALE GENOMIC DNA]</scope>
    <source>
        <strain evidence="7">FD-172 SS1</strain>
    </source>
</reference>
<evidence type="ECO:0008006" key="8">
    <source>
        <dbReference type="Google" id="ProtNLM"/>
    </source>
</evidence>
<dbReference type="SUPFAM" id="SSF56801">
    <property type="entry name" value="Acetyl-CoA synthetase-like"/>
    <property type="match status" value="1"/>
</dbReference>
<organism evidence="6 7">
    <name type="scientific">Botryobasidium botryosum (strain FD-172 SS1)</name>
    <dbReference type="NCBI Taxonomy" id="930990"/>
    <lineage>
        <taxon>Eukaryota</taxon>
        <taxon>Fungi</taxon>
        <taxon>Dikarya</taxon>
        <taxon>Basidiomycota</taxon>
        <taxon>Agaricomycotina</taxon>
        <taxon>Agaricomycetes</taxon>
        <taxon>Cantharellales</taxon>
        <taxon>Botryobasidiaceae</taxon>
        <taxon>Botryobasidium</taxon>
    </lineage>
</organism>
<dbReference type="InterPro" id="IPR042099">
    <property type="entry name" value="ANL_N_sf"/>
</dbReference>
<dbReference type="HOGENOM" id="CLU_000022_59_0_1"/>
<accession>A0A067MQC9</accession>
<dbReference type="InterPro" id="IPR025110">
    <property type="entry name" value="AMP-bd_C"/>
</dbReference>
<evidence type="ECO:0000256" key="3">
    <source>
        <dbReference type="SAM" id="Phobius"/>
    </source>
</evidence>
<evidence type="ECO:0000256" key="1">
    <source>
        <dbReference type="ARBA" id="ARBA00006432"/>
    </source>
</evidence>
<dbReference type="PROSITE" id="PS00455">
    <property type="entry name" value="AMP_BINDING"/>
    <property type="match status" value="1"/>
</dbReference>